<comment type="similarity">
    <text evidence="2">Belongs to the polygalacturonase-inhibiting protein family.</text>
</comment>
<dbReference type="SUPFAM" id="SSF52058">
    <property type="entry name" value="L domain-like"/>
    <property type="match status" value="2"/>
</dbReference>
<dbReference type="InterPro" id="IPR013210">
    <property type="entry name" value="LRR_N_plant-typ"/>
</dbReference>
<dbReference type="EMBL" id="HBGY01008266">
    <property type="protein sequence ID" value="CAD9565891.1"/>
    <property type="molecule type" value="Transcribed_RNA"/>
</dbReference>
<name>A0A7S2K493_9STRA</name>
<dbReference type="PANTHER" id="PTHR48059">
    <property type="entry name" value="POLYGALACTURONASE INHIBITOR 1"/>
    <property type="match status" value="1"/>
</dbReference>
<sequence length="739" mass="82041">MTKYKPPSRPRHLLALLPLFLCCTIQHQSVRAQNDDNYDDGNENGDTGDDKYDDAATGGEYTERDVLNIFYESTNGDTWNNNNNWYKDNTEICDWHGVECDDEDYVVKVSLPANNVSGHVPHEFWWLPRIEELNLSNNNVQFKFGGMQIGESKTIRRLNLSNNALTDLDGIEQLHHTIEELDFSLNAYSGTIPDRIWELTSLTKLYLDRNEFTGTLPPEIGNLENIQSFDLFGNSLTGTIPAEIGFMTSIRDFEISQNSFSGSIPWNMLQNMAGSLTGFYCHHNNELTGAVPDFAGLPNLLEVYIGHNKFTGTIPATFFQDVPTGEKNLIVHMESNQITGSVPVELARFDSIDFRVDGNRIESLASDFCSKTEWMNGLVERYGCDAILCKPGEGNDAGREDATDNPCHLCDGNELSAYWGNTNCDVSAQVDKERAALKLFYQTCGGTDWIRQHGWLDSDVDICEWEGIGCHETGIVDRIMMGANNIVGTPPSALFTDLPHLSILSLYSNPIDFKFDGIASARRLHSLLLDSTGLESVDGLGDAAELMMVDMRFNKISDPKKVSDEISKLKKLNYFDMSDNHLSGGVPQALYSDNVVAHTIRLARNNLSGSVPSFENHHSLHTIDLSGNQLSGSIPQDFLANVGENHKLTINLSSNKISGGLPVALSRFSTADVYLRNNKLEHIDPLLCSQEEWNSGDVEEFKCDAILCPKGTFNSVGRQTDKHSCQSCPGAKHLGQTSC</sequence>
<evidence type="ECO:0000256" key="4">
    <source>
        <dbReference type="SAM" id="SignalP"/>
    </source>
</evidence>
<reference evidence="6" key="1">
    <citation type="submission" date="2021-01" db="EMBL/GenBank/DDBJ databases">
        <authorList>
            <person name="Corre E."/>
            <person name="Pelletier E."/>
            <person name="Niang G."/>
            <person name="Scheremetjew M."/>
            <person name="Finn R."/>
            <person name="Kale V."/>
            <person name="Holt S."/>
            <person name="Cochrane G."/>
            <person name="Meng A."/>
            <person name="Brown T."/>
            <person name="Cohen L."/>
        </authorList>
    </citation>
    <scope>NUCLEOTIDE SEQUENCE</scope>
    <source>
        <strain evidence="6">B650</strain>
    </source>
</reference>
<evidence type="ECO:0000256" key="1">
    <source>
        <dbReference type="ARBA" id="ARBA00004196"/>
    </source>
</evidence>
<accession>A0A7S2K493</accession>
<dbReference type="AlphaFoldDB" id="A0A7S2K493"/>
<dbReference type="InterPro" id="IPR001611">
    <property type="entry name" value="Leu-rich_rpt"/>
</dbReference>
<dbReference type="PROSITE" id="PS51450">
    <property type="entry name" value="LRR"/>
    <property type="match status" value="1"/>
</dbReference>
<dbReference type="Pfam" id="PF08263">
    <property type="entry name" value="LRRNT_2"/>
    <property type="match status" value="2"/>
</dbReference>
<proteinExistence type="inferred from homology"/>
<dbReference type="InterPro" id="IPR032675">
    <property type="entry name" value="LRR_dom_sf"/>
</dbReference>
<dbReference type="Pfam" id="PF00560">
    <property type="entry name" value="LRR_1"/>
    <property type="match status" value="3"/>
</dbReference>
<feature type="signal peptide" evidence="4">
    <location>
        <begin position="1"/>
        <end position="32"/>
    </location>
</feature>
<dbReference type="PANTHER" id="PTHR48059:SF30">
    <property type="entry name" value="OS06G0587000 PROTEIN"/>
    <property type="match status" value="1"/>
</dbReference>
<feature type="compositionally biased region" description="Acidic residues" evidence="3">
    <location>
        <begin position="36"/>
        <end position="47"/>
    </location>
</feature>
<comment type="subcellular location">
    <subcellularLocation>
        <location evidence="1">Cell envelope</location>
    </subcellularLocation>
</comment>
<feature type="domain" description="Leucine-rich repeat-containing N-terminal plant-type" evidence="5">
    <location>
        <begin position="63"/>
        <end position="101"/>
    </location>
</feature>
<feature type="chain" id="PRO_5031488135" description="Leucine-rich repeat-containing N-terminal plant-type domain-containing protein" evidence="4">
    <location>
        <begin position="33"/>
        <end position="739"/>
    </location>
</feature>
<gene>
    <name evidence="6" type="ORF">LDAN0321_LOCUS5202</name>
</gene>
<dbReference type="InterPro" id="IPR051848">
    <property type="entry name" value="PGIP"/>
</dbReference>
<feature type="domain" description="Leucine-rich repeat-containing N-terminal plant-type" evidence="5">
    <location>
        <begin position="454"/>
        <end position="470"/>
    </location>
</feature>
<organism evidence="6">
    <name type="scientific">Leptocylindrus danicus</name>
    <dbReference type="NCBI Taxonomy" id="163516"/>
    <lineage>
        <taxon>Eukaryota</taxon>
        <taxon>Sar</taxon>
        <taxon>Stramenopiles</taxon>
        <taxon>Ochrophyta</taxon>
        <taxon>Bacillariophyta</taxon>
        <taxon>Coscinodiscophyceae</taxon>
        <taxon>Chaetocerotophycidae</taxon>
        <taxon>Leptocylindrales</taxon>
        <taxon>Leptocylindraceae</taxon>
        <taxon>Leptocylindrus</taxon>
    </lineage>
</organism>
<keyword evidence="4" id="KW-0732">Signal</keyword>
<protein>
    <recommendedName>
        <fullName evidence="5">Leucine-rich repeat-containing N-terminal plant-type domain-containing protein</fullName>
    </recommendedName>
</protein>
<evidence type="ECO:0000259" key="5">
    <source>
        <dbReference type="Pfam" id="PF08263"/>
    </source>
</evidence>
<evidence type="ECO:0000256" key="2">
    <source>
        <dbReference type="ARBA" id="ARBA00038043"/>
    </source>
</evidence>
<feature type="region of interest" description="Disordered" evidence="3">
    <location>
        <begin position="33"/>
        <end position="57"/>
    </location>
</feature>
<dbReference type="Gene3D" id="3.80.10.10">
    <property type="entry name" value="Ribonuclease Inhibitor"/>
    <property type="match status" value="2"/>
</dbReference>
<dbReference type="FunFam" id="3.80.10.10:FF:000221">
    <property type="entry name" value="Leucine-rich repeat receptor-like protein kinase PXL1"/>
    <property type="match status" value="1"/>
</dbReference>
<evidence type="ECO:0000256" key="3">
    <source>
        <dbReference type="SAM" id="MobiDB-lite"/>
    </source>
</evidence>
<evidence type="ECO:0000313" key="6">
    <source>
        <dbReference type="EMBL" id="CAD9565891.1"/>
    </source>
</evidence>